<keyword evidence="2" id="KW-1185">Reference proteome</keyword>
<name>A0A418YFU0_9GAMM</name>
<gene>
    <name evidence="1" type="ORF">D1Z90_09075</name>
</gene>
<dbReference type="Proteomes" id="UP000283255">
    <property type="component" value="Unassembled WGS sequence"/>
</dbReference>
<protein>
    <submittedName>
        <fullName evidence="1">Uncharacterized protein</fullName>
    </submittedName>
</protein>
<dbReference type="InterPro" id="IPR046196">
    <property type="entry name" value="DUF6228"/>
</dbReference>
<sequence>MDSAVIKSGNTAATLTFSERDGDYFTVTYESPSVKIRKRVWGYTDCEFLVNLFEFISREWKGWDGAQEWASIEGEFGISATCDNLGHVMLKITIKEFDGPEVWSTQVNLGLDSGQTENIAKKVGQFFAN</sequence>
<organism evidence="1 2">
    <name type="scientific">Motilimonas pumila</name>
    <dbReference type="NCBI Taxonomy" id="2303987"/>
    <lineage>
        <taxon>Bacteria</taxon>
        <taxon>Pseudomonadati</taxon>
        <taxon>Pseudomonadota</taxon>
        <taxon>Gammaproteobacteria</taxon>
        <taxon>Alteromonadales</taxon>
        <taxon>Alteromonadales genera incertae sedis</taxon>
        <taxon>Motilimonas</taxon>
    </lineage>
</organism>
<proteinExistence type="predicted"/>
<dbReference type="OrthoDB" id="6400164at2"/>
<accession>A0A418YFU0</accession>
<dbReference type="AlphaFoldDB" id="A0A418YFU0"/>
<dbReference type="Pfam" id="PF19739">
    <property type="entry name" value="DUF6228"/>
    <property type="match status" value="1"/>
</dbReference>
<dbReference type="EMBL" id="QZCH01000009">
    <property type="protein sequence ID" value="RJG48208.1"/>
    <property type="molecule type" value="Genomic_DNA"/>
</dbReference>
<evidence type="ECO:0000313" key="2">
    <source>
        <dbReference type="Proteomes" id="UP000283255"/>
    </source>
</evidence>
<comment type="caution">
    <text evidence="1">The sequence shown here is derived from an EMBL/GenBank/DDBJ whole genome shotgun (WGS) entry which is preliminary data.</text>
</comment>
<reference evidence="1 2" key="2">
    <citation type="submission" date="2019-01" db="EMBL/GenBank/DDBJ databases">
        <title>Motilimonas pumilus sp. nov., isolated from the gut of sea cucumber (Apostichopus japonicus).</title>
        <authorList>
            <person name="Wang F.-Q."/>
            <person name="Ren L.-H."/>
            <person name="Lin Y.-W."/>
            <person name="Sun G.-H."/>
            <person name="Du Z.-J."/>
            <person name="Zhao J.-X."/>
            <person name="Liu X.-J."/>
            <person name="Liu L.-J."/>
        </authorList>
    </citation>
    <scope>NUCLEOTIDE SEQUENCE [LARGE SCALE GENOMIC DNA]</scope>
    <source>
        <strain evidence="1 2">PLHSC7-2</strain>
    </source>
</reference>
<reference evidence="1 2" key="1">
    <citation type="submission" date="2018-09" db="EMBL/GenBank/DDBJ databases">
        <authorList>
            <person name="Wang F."/>
        </authorList>
    </citation>
    <scope>NUCLEOTIDE SEQUENCE [LARGE SCALE GENOMIC DNA]</scope>
    <source>
        <strain evidence="1 2">PLHSC7-2</strain>
    </source>
</reference>
<evidence type="ECO:0000313" key="1">
    <source>
        <dbReference type="EMBL" id="RJG48208.1"/>
    </source>
</evidence>
<dbReference type="RefSeq" id="WP_119910434.1">
    <property type="nucleotide sequence ID" value="NZ_QZCH01000009.1"/>
</dbReference>